<feature type="compositionally biased region" description="Polar residues" evidence="1">
    <location>
        <begin position="324"/>
        <end position="353"/>
    </location>
</feature>
<proteinExistence type="predicted"/>
<sequence length="353" mass="40039">MAASITLPGSVFDEPPLTPPPTAEKVLPTNARRVLKHLGRLYRAHHQLNPWWEVRLGPQIYNQVLSALSVNKSLQAYVEEKIRYDYDIRRHRFITAYYNKSDNSNDMTALPGSSLEDSSTTRHHEFFLPEETDDRKQVFTRREPDTSFGHDGVLYPGVILEVCYSQKSKSISYLADDYILNTDGSINMVIALDIDYRGSQKASFTVWRPDYLKANGVKELRAKAMIEADVFRNDDGSPAEGVALQIPLRDFAPKELSQSYGDMDQVISISSRQLCDFLSSAESRQRVQTQQAGVVNRSDPGTLKRRRPRTPSEHPSSEDERQFNQRIRGNKRNSQSSDYRPGSSSGDSTTLKM</sequence>
<comment type="caution">
    <text evidence="2">The sequence shown here is derived from an EMBL/GenBank/DDBJ whole genome shotgun (WGS) entry which is preliminary data.</text>
</comment>
<name>A0A1V6RV29_9EURO</name>
<reference evidence="3" key="1">
    <citation type="journal article" date="2017" name="Nat. Microbiol.">
        <title>Global analysis of biosynthetic gene clusters reveals vast potential of secondary metabolite production in Penicillium species.</title>
        <authorList>
            <person name="Nielsen J.C."/>
            <person name="Grijseels S."/>
            <person name="Prigent S."/>
            <person name="Ji B."/>
            <person name="Dainat J."/>
            <person name="Nielsen K.F."/>
            <person name="Frisvad J.C."/>
            <person name="Workman M."/>
            <person name="Nielsen J."/>
        </authorList>
    </citation>
    <scope>NUCLEOTIDE SEQUENCE [LARGE SCALE GENOMIC DNA]</scope>
    <source>
        <strain evidence="3">IBT 29486</strain>
    </source>
</reference>
<evidence type="ECO:0000313" key="3">
    <source>
        <dbReference type="Proteomes" id="UP000191518"/>
    </source>
</evidence>
<organism evidence="2 3">
    <name type="scientific">Penicillium vulpinum</name>
    <dbReference type="NCBI Taxonomy" id="29845"/>
    <lineage>
        <taxon>Eukaryota</taxon>
        <taxon>Fungi</taxon>
        <taxon>Dikarya</taxon>
        <taxon>Ascomycota</taxon>
        <taxon>Pezizomycotina</taxon>
        <taxon>Eurotiomycetes</taxon>
        <taxon>Eurotiomycetidae</taxon>
        <taxon>Eurotiales</taxon>
        <taxon>Aspergillaceae</taxon>
        <taxon>Penicillium</taxon>
    </lineage>
</organism>
<feature type="region of interest" description="Disordered" evidence="1">
    <location>
        <begin position="285"/>
        <end position="353"/>
    </location>
</feature>
<dbReference type="EMBL" id="MDYP01000024">
    <property type="protein sequence ID" value="OQE05476.1"/>
    <property type="molecule type" value="Genomic_DNA"/>
</dbReference>
<protein>
    <submittedName>
        <fullName evidence="2">Uncharacterized protein</fullName>
    </submittedName>
</protein>
<feature type="compositionally biased region" description="Basic and acidic residues" evidence="1">
    <location>
        <begin position="310"/>
        <end position="323"/>
    </location>
</feature>
<evidence type="ECO:0000313" key="2">
    <source>
        <dbReference type="EMBL" id="OQE05476.1"/>
    </source>
</evidence>
<dbReference type="AlphaFoldDB" id="A0A1V6RV29"/>
<feature type="region of interest" description="Disordered" evidence="1">
    <location>
        <begin position="1"/>
        <end position="22"/>
    </location>
</feature>
<keyword evidence="3" id="KW-1185">Reference proteome</keyword>
<evidence type="ECO:0000256" key="1">
    <source>
        <dbReference type="SAM" id="MobiDB-lite"/>
    </source>
</evidence>
<accession>A0A1V6RV29</accession>
<gene>
    <name evidence="2" type="ORF">PENVUL_c024G04881</name>
</gene>
<dbReference type="Proteomes" id="UP000191518">
    <property type="component" value="Unassembled WGS sequence"/>
</dbReference>
<dbReference type="STRING" id="29845.A0A1V6RV29"/>